<dbReference type="Gene3D" id="3.40.50.620">
    <property type="entry name" value="HUPs"/>
    <property type="match status" value="2"/>
</dbReference>
<dbReference type="AlphaFoldDB" id="A0A2S1T103"/>
<gene>
    <name evidence="4" type="ORF">DDW44_28530</name>
</gene>
<reference evidence="4 5" key="1">
    <citation type="submission" date="2018-05" db="EMBL/GenBank/DDBJ databases">
        <title>Complete genome sequence of sponge-derived Streptomyces sp. HNM0039.</title>
        <authorList>
            <person name="Huang X."/>
            <person name="Zhou S."/>
        </authorList>
    </citation>
    <scope>NUCLEOTIDE SEQUENCE [LARGE SCALE GENOMIC DNA]</scope>
    <source>
        <strain evidence="4 5">HNM0039</strain>
    </source>
</reference>
<dbReference type="Pfam" id="PF00582">
    <property type="entry name" value="Usp"/>
    <property type="match status" value="2"/>
</dbReference>
<dbReference type="InterPro" id="IPR006016">
    <property type="entry name" value="UspA"/>
</dbReference>
<dbReference type="KEGG" id="stir:DDW44_28530"/>
<proteinExistence type="inferred from homology"/>
<dbReference type="EMBL" id="CP029188">
    <property type="protein sequence ID" value="AWI32301.1"/>
    <property type="molecule type" value="Genomic_DNA"/>
</dbReference>
<dbReference type="RefSeq" id="WP_108908272.1">
    <property type="nucleotide sequence ID" value="NZ_CP029188.1"/>
</dbReference>
<feature type="region of interest" description="Disordered" evidence="2">
    <location>
        <begin position="1"/>
        <end position="20"/>
    </location>
</feature>
<evidence type="ECO:0000313" key="4">
    <source>
        <dbReference type="EMBL" id="AWI32301.1"/>
    </source>
</evidence>
<organism evidence="4 5">
    <name type="scientific">Streptomyces tirandamycinicus</name>
    <dbReference type="NCBI Taxonomy" id="2174846"/>
    <lineage>
        <taxon>Bacteria</taxon>
        <taxon>Bacillati</taxon>
        <taxon>Actinomycetota</taxon>
        <taxon>Actinomycetes</taxon>
        <taxon>Kitasatosporales</taxon>
        <taxon>Streptomycetaceae</taxon>
        <taxon>Streptomyces</taxon>
    </lineage>
</organism>
<feature type="domain" description="UspA" evidence="3">
    <location>
        <begin position="26"/>
        <end position="160"/>
    </location>
</feature>
<name>A0A2S1T103_9ACTN</name>
<feature type="domain" description="UspA" evidence="3">
    <location>
        <begin position="174"/>
        <end position="308"/>
    </location>
</feature>
<comment type="similarity">
    <text evidence="1">Belongs to the universal stress protein A family.</text>
</comment>
<evidence type="ECO:0000313" key="5">
    <source>
        <dbReference type="Proteomes" id="UP000244900"/>
    </source>
</evidence>
<dbReference type="PANTHER" id="PTHR46553">
    <property type="entry name" value="ADENINE NUCLEOTIDE ALPHA HYDROLASES-LIKE SUPERFAMILY PROTEIN"/>
    <property type="match status" value="1"/>
</dbReference>
<dbReference type="InterPro" id="IPR014729">
    <property type="entry name" value="Rossmann-like_a/b/a_fold"/>
</dbReference>
<dbReference type="SUPFAM" id="SSF52402">
    <property type="entry name" value="Adenine nucleotide alpha hydrolases-like"/>
    <property type="match status" value="2"/>
</dbReference>
<protein>
    <submittedName>
        <fullName evidence="4">Universal stress protein</fullName>
    </submittedName>
</protein>
<dbReference type="Proteomes" id="UP000244900">
    <property type="component" value="Chromosome"/>
</dbReference>
<keyword evidence="5" id="KW-1185">Reference proteome</keyword>
<dbReference type="OrthoDB" id="3174546at2"/>
<accession>A0A2S1T103</accession>
<dbReference type="InterPro" id="IPR006015">
    <property type="entry name" value="Universal_stress_UspA"/>
</dbReference>
<sequence>MSRNVTAGLDGAVTDAPGERAHAGPLVVGVDGSEPSLRATDWAADEAALRGVPLRVVYACLWDRYEGAALALDIGDPTEPPPPQDLVGAAAERARARHPDLRVTADVVFEEPGYALIRAARNASALVVGTRGRSGVAGMLLGSVSLTVAAHADCPVIVLRGSHDNRATPPVHGRVVVGVGEDAKESAAVRFAAEEARRRGVPLEAVRAWRCPAHEPGGYPLMVGRPTRQYEERAVEVLEAALQDLPADVEVRRRTVEGHARRALVDASHSADLLVVGARRREGHLGLQLGSTAHAVLHHSACPVAIVPHRAHDA</sequence>
<evidence type="ECO:0000256" key="1">
    <source>
        <dbReference type="ARBA" id="ARBA00008791"/>
    </source>
</evidence>
<evidence type="ECO:0000256" key="2">
    <source>
        <dbReference type="SAM" id="MobiDB-lite"/>
    </source>
</evidence>
<evidence type="ECO:0000259" key="3">
    <source>
        <dbReference type="Pfam" id="PF00582"/>
    </source>
</evidence>
<dbReference type="PRINTS" id="PR01438">
    <property type="entry name" value="UNVRSLSTRESS"/>
</dbReference>
<dbReference type="PANTHER" id="PTHR46553:SF3">
    <property type="entry name" value="ADENINE NUCLEOTIDE ALPHA HYDROLASES-LIKE SUPERFAMILY PROTEIN"/>
    <property type="match status" value="1"/>
</dbReference>